<dbReference type="CDD" id="cd20401">
    <property type="entry name" value="Tudor_AtPTM-like"/>
    <property type="match status" value="1"/>
</dbReference>
<feature type="compositionally biased region" description="Polar residues" evidence="1">
    <location>
        <begin position="155"/>
        <end position="167"/>
    </location>
</feature>
<dbReference type="AlphaFoldDB" id="U5DCJ9"/>
<keyword evidence="4" id="KW-1185">Reference proteome</keyword>
<dbReference type="Pfam" id="PF21743">
    <property type="entry name" value="PTM_DIR17_Tudor"/>
    <property type="match status" value="1"/>
</dbReference>
<evidence type="ECO:0000256" key="1">
    <source>
        <dbReference type="SAM" id="MobiDB-lite"/>
    </source>
</evidence>
<accession>U5DCJ9</accession>
<organism evidence="3 4">
    <name type="scientific">Amborella trichopoda</name>
    <dbReference type="NCBI Taxonomy" id="13333"/>
    <lineage>
        <taxon>Eukaryota</taxon>
        <taxon>Viridiplantae</taxon>
        <taxon>Streptophyta</taxon>
        <taxon>Embryophyta</taxon>
        <taxon>Tracheophyta</taxon>
        <taxon>Spermatophyta</taxon>
        <taxon>Magnoliopsida</taxon>
        <taxon>Amborellales</taxon>
        <taxon>Amborellaceae</taxon>
        <taxon>Amborella</taxon>
    </lineage>
</organism>
<dbReference type="PANTHER" id="PTHR37384:SF1">
    <property type="entry name" value="OS01G0835600 PROTEIN"/>
    <property type="match status" value="1"/>
</dbReference>
<protein>
    <recommendedName>
        <fullName evidence="2">PTM/DIR17-like Tudor domain-containing protein</fullName>
    </recommendedName>
</protein>
<sequence>MEKACKVGDTEALSTCIFEVSREPAIVINGVPDVENFSSTSHVNLDSATDAESCCHKGFGQWLEGRNVRKLFGTSYYSGKVVKYDAETDWYRVIYEDSDFEDLDWDELKEVLQPLDIGIPLVELSARILKQSVYLKNFTSLNVRKLSWNLEKNGEQGNNGSIGNFQGDTKPRGRGRPRKMVNSNSMISPLNPGRAQRSNEPKGKTGKAKRGRRSGKIENIQQKSPLTIPVELTRDCNNELMKETEITL</sequence>
<feature type="region of interest" description="Disordered" evidence="1">
    <location>
        <begin position="152"/>
        <end position="223"/>
    </location>
</feature>
<reference evidence="4" key="1">
    <citation type="journal article" date="2013" name="Science">
        <title>The Amborella genome and the evolution of flowering plants.</title>
        <authorList>
            <consortium name="Amborella Genome Project"/>
        </authorList>
    </citation>
    <scope>NUCLEOTIDE SEQUENCE [LARGE SCALE GENOMIC DNA]</scope>
</reference>
<dbReference type="Gene3D" id="2.30.30.140">
    <property type="match status" value="1"/>
</dbReference>
<dbReference type="Proteomes" id="UP000017836">
    <property type="component" value="Unassembled WGS sequence"/>
</dbReference>
<dbReference type="OrthoDB" id="168165at2759"/>
<dbReference type="OMA" id="DCNNELM"/>
<dbReference type="KEGG" id="atr:18446482"/>
<proteinExistence type="predicted"/>
<evidence type="ECO:0000313" key="3">
    <source>
        <dbReference type="EMBL" id="ERN18123.1"/>
    </source>
</evidence>
<evidence type="ECO:0000313" key="4">
    <source>
        <dbReference type="Proteomes" id="UP000017836"/>
    </source>
</evidence>
<dbReference type="HOGENOM" id="CLU_1121422_0_0_1"/>
<feature type="domain" description="PTM/DIR17-like Tudor" evidence="2">
    <location>
        <begin position="65"/>
        <end position="112"/>
    </location>
</feature>
<dbReference type="PANTHER" id="PTHR37384">
    <property type="entry name" value="OS01G0835600 PROTEIN"/>
    <property type="match status" value="1"/>
</dbReference>
<feature type="compositionally biased region" description="Basic residues" evidence="1">
    <location>
        <begin position="204"/>
        <end position="214"/>
    </location>
</feature>
<dbReference type="Gramene" id="ERN18123">
    <property type="protein sequence ID" value="ERN18123"/>
    <property type="gene ID" value="AMTR_s00054p00038860"/>
</dbReference>
<evidence type="ECO:0000259" key="2">
    <source>
        <dbReference type="Pfam" id="PF21743"/>
    </source>
</evidence>
<dbReference type="eggNOG" id="ENOG502S1VX">
    <property type="taxonomic scope" value="Eukaryota"/>
</dbReference>
<gene>
    <name evidence="3" type="ORF">AMTR_s00054p00038860</name>
</gene>
<name>U5DCJ9_AMBTC</name>
<dbReference type="EMBL" id="KI392271">
    <property type="protein sequence ID" value="ERN18123.1"/>
    <property type="molecule type" value="Genomic_DNA"/>
</dbReference>
<dbReference type="InterPro" id="IPR047365">
    <property type="entry name" value="Tudor_AtPTM-like"/>
</dbReference>